<keyword evidence="3" id="KW-1185">Reference proteome</keyword>
<dbReference type="AlphaFoldDB" id="A0A383TWK3"/>
<evidence type="ECO:0000256" key="1">
    <source>
        <dbReference type="SAM" id="Phobius"/>
    </source>
</evidence>
<evidence type="ECO:0000313" key="3">
    <source>
        <dbReference type="Proteomes" id="UP000262142"/>
    </source>
</evidence>
<reference evidence="2 3" key="1">
    <citation type="submission" date="2018-09" db="EMBL/GenBank/DDBJ databases">
        <authorList>
            <consortium name="Pathogen Informatics"/>
        </authorList>
    </citation>
    <scope>NUCLEOTIDE SEQUENCE [LARGE SCALE GENOMIC DNA]</scope>
    <source>
        <strain evidence="2 3">OH-22767</strain>
    </source>
</reference>
<accession>A0A383TWK3</accession>
<gene>
    <name evidence="2" type="ORF">SAMEA104719789_00587</name>
</gene>
<sequence>MRKDLENLRESILKNESIIFFTVGIFASALFFLIMMIVAFHLVYTIF</sequence>
<dbReference type="Proteomes" id="UP000262142">
    <property type="component" value="Unassembled WGS sequence"/>
</dbReference>
<keyword evidence="1" id="KW-0812">Transmembrane</keyword>
<name>A0A383TWK3_9FLAO</name>
<protein>
    <submittedName>
        <fullName evidence="2">Uncharacterized protein</fullName>
    </submittedName>
</protein>
<evidence type="ECO:0000313" key="2">
    <source>
        <dbReference type="EMBL" id="SZD71539.1"/>
    </source>
</evidence>
<proteinExistence type="predicted"/>
<keyword evidence="1" id="KW-0472">Membrane</keyword>
<dbReference type="EMBL" id="UNSC01000002">
    <property type="protein sequence ID" value="SZD71539.1"/>
    <property type="molecule type" value="Genomic_DNA"/>
</dbReference>
<feature type="transmembrane region" description="Helical" evidence="1">
    <location>
        <begin position="20"/>
        <end position="44"/>
    </location>
</feature>
<dbReference type="RefSeq" id="WP_165844946.1">
    <property type="nucleotide sequence ID" value="NZ_OX579588.1"/>
</dbReference>
<organism evidence="2 3">
    <name type="scientific">Candidatus Ornithobacterium hominis</name>
    <dbReference type="NCBI Taxonomy" id="2497989"/>
    <lineage>
        <taxon>Bacteria</taxon>
        <taxon>Pseudomonadati</taxon>
        <taxon>Bacteroidota</taxon>
        <taxon>Flavobacteriia</taxon>
        <taxon>Flavobacteriales</taxon>
        <taxon>Weeksellaceae</taxon>
        <taxon>Ornithobacterium</taxon>
    </lineage>
</organism>
<keyword evidence="1" id="KW-1133">Transmembrane helix</keyword>